<proteinExistence type="predicted"/>
<name>A0ABQ7FTH4_DUNSA</name>
<feature type="region of interest" description="Disordered" evidence="1">
    <location>
        <begin position="43"/>
        <end position="70"/>
    </location>
</feature>
<gene>
    <name evidence="2" type="ORF">DUNSADRAFT_7202</name>
</gene>
<protein>
    <submittedName>
        <fullName evidence="2">Uncharacterized protein</fullName>
    </submittedName>
</protein>
<evidence type="ECO:0000256" key="1">
    <source>
        <dbReference type="SAM" id="MobiDB-lite"/>
    </source>
</evidence>
<evidence type="ECO:0000313" key="3">
    <source>
        <dbReference type="Proteomes" id="UP000815325"/>
    </source>
</evidence>
<comment type="caution">
    <text evidence="2">The sequence shown here is derived from an EMBL/GenBank/DDBJ whole genome shotgun (WGS) entry which is preliminary data.</text>
</comment>
<dbReference type="EMBL" id="MU072069">
    <property type="protein sequence ID" value="KAF5825750.1"/>
    <property type="molecule type" value="Genomic_DNA"/>
</dbReference>
<dbReference type="Proteomes" id="UP000815325">
    <property type="component" value="Unassembled WGS sequence"/>
</dbReference>
<organism evidence="2 3">
    <name type="scientific">Dunaliella salina</name>
    <name type="common">Green alga</name>
    <name type="synonym">Protococcus salinus</name>
    <dbReference type="NCBI Taxonomy" id="3046"/>
    <lineage>
        <taxon>Eukaryota</taxon>
        <taxon>Viridiplantae</taxon>
        <taxon>Chlorophyta</taxon>
        <taxon>core chlorophytes</taxon>
        <taxon>Chlorophyceae</taxon>
        <taxon>CS clade</taxon>
        <taxon>Chlamydomonadales</taxon>
        <taxon>Dunaliellaceae</taxon>
        <taxon>Dunaliella</taxon>
    </lineage>
</organism>
<feature type="non-terminal residue" evidence="2">
    <location>
        <position position="1"/>
    </location>
</feature>
<accession>A0ABQ7FTH4</accession>
<feature type="compositionally biased region" description="Gly residues" evidence="1">
    <location>
        <begin position="239"/>
        <end position="249"/>
    </location>
</feature>
<evidence type="ECO:0000313" key="2">
    <source>
        <dbReference type="EMBL" id="KAF5825750.1"/>
    </source>
</evidence>
<feature type="compositionally biased region" description="Low complexity" evidence="1">
    <location>
        <begin position="250"/>
        <end position="261"/>
    </location>
</feature>
<feature type="non-terminal residue" evidence="2">
    <location>
        <position position="332"/>
    </location>
</feature>
<keyword evidence="3" id="KW-1185">Reference proteome</keyword>
<feature type="region of interest" description="Disordered" evidence="1">
    <location>
        <begin position="232"/>
        <end position="277"/>
    </location>
</feature>
<sequence length="332" mass="33873">QGGAAQAVERKAVDVLAKVIYADPAALVPEVLRLLALARGDSRSSTNHRHIPQAVATSGEAIQGGGSSSDTCTPLAADPGLLRVRHVLLLALHRALKGAFEWGCGVGGERGRGTADVPAHVAKLAHGLVAACFPELRATLLLLPLQQQGGGTGDDAEDDLAPLAHWQADANECLEMELNEGAGLPLKEHAGELYMRGQATHAAVLCAALHAAMEAAPEVDASQQQGGVLDASHQQAGVEDGGSQQGGGAAASAATQPPSTSKGGGKSARGQAHSAGAPLPTVRDMFLGLGGLQPAYAFEEHLQLLVEKALPEVEQRVGFLAALYAAPEEDGG</sequence>
<reference evidence="2" key="1">
    <citation type="submission" date="2017-08" db="EMBL/GenBank/DDBJ databases">
        <authorList>
            <person name="Polle J.E."/>
            <person name="Barry K."/>
            <person name="Cushman J."/>
            <person name="Schmutz J."/>
            <person name="Tran D."/>
            <person name="Hathwaick L.T."/>
            <person name="Yim W.C."/>
            <person name="Jenkins J."/>
            <person name="Mckie-Krisberg Z.M."/>
            <person name="Prochnik S."/>
            <person name="Lindquist E."/>
            <person name="Dockter R.B."/>
            <person name="Adam C."/>
            <person name="Molina H."/>
            <person name="Bunkerborg J."/>
            <person name="Jin E."/>
            <person name="Buchheim M."/>
            <person name="Magnuson J."/>
        </authorList>
    </citation>
    <scope>NUCLEOTIDE SEQUENCE</scope>
    <source>
        <strain evidence="2">CCAP 19/18</strain>
    </source>
</reference>